<dbReference type="InterPro" id="IPR036259">
    <property type="entry name" value="MFS_trans_sf"/>
</dbReference>
<protein>
    <submittedName>
        <fullName evidence="6">MFS transporter</fullName>
    </submittedName>
</protein>
<sequence>MSARRDVTQRRDAGPARRARLANQVVFLTVGLLVGSWFSRMPRFKDALSLTYAELGWVLLAQAVGLLLAMQVAGLVTARYGSKPVTRLFALLAAWSYVLLSTAPNLHSAIAVMFVSGFVAGILDVAMNAQGLEIERVVGRPVLHSMHAAWGIGALAGGALGAAATRGAWPLDQHFGAVAIGVSLLLIASGPWLLAPNAVPSSPDASEHRRPTWRMGWSWAVVALGGVGAAAALTEAVSSSWSTIFLHEARGAAADVAAAGFTVFMVAQTGTRLVGDRLQHAYGPVILLRCSAAVAAGGLLLILAVTNVWSAMAGFALMGSGVALANPIVFSTIGSGAAGLTGAPTGVLLARVAMMIYGGALLGPALIGWLADAVGLSAALSGLVLPLAVVVLGARHTARRRVGGVKAP</sequence>
<feature type="transmembrane region" description="Helical" evidence="5">
    <location>
        <begin position="373"/>
        <end position="394"/>
    </location>
</feature>
<dbReference type="EMBL" id="BMMX01000081">
    <property type="protein sequence ID" value="GGL20703.1"/>
    <property type="molecule type" value="Genomic_DNA"/>
</dbReference>
<keyword evidence="4 5" id="KW-0472">Membrane</keyword>
<feature type="transmembrane region" description="Helical" evidence="5">
    <location>
        <begin position="175"/>
        <end position="195"/>
    </location>
</feature>
<evidence type="ECO:0000313" key="7">
    <source>
        <dbReference type="Proteomes" id="UP000656042"/>
    </source>
</evidence>
<comment type="caution">
    <text evidence="6">The sequence shown here is derived from an EMBL/GenBank/DDBJ whole genome shotgun (WGS) entry which is preliminary data.</text>
</comment>
<dbReference type="InterPro" id="IPR051788">
    <property type="entry name" value="MFS_Transporter"/>
</dbReference>
<keyword evidence="3 5" id="KW-1133">Transmembrane helix</keyword>
<evidence type="ECO:0000256" key="3">
    <source>
        <dbReference type="ARBA" id="ARBA00022989"/>
    </source>
</evidence>
<accession>A0A8J3C947</accession>
<feature type="transmembrane region" description="Helical" evidence="5">
    <location>
        <begin position="286"/>
        <end position="309"/>
    </location>
</feature>
<dbReference type="Proteomes" id="UP000656042">
    <property type="component" value="Unassembled WGS sequence"/>
</dbReference>
<dbReference type="SUPFAM" id="SSF103473">
    <property type="entry name" value="MFS general substrate transporter"/>
    <property type="match status" value="1"/>
</dbReference>
<feature type="transmembrane region" description="Helical" evidence="5">
    <location>
        <begin position="85"/>
        <end position="103"/>
    </location>
</feature>
<feature type="transmembrane region" description="Helical" evidence="5">
    <location>
        <begin position="109"/>
        <end position="127"/>
    </location>
</feature>
<dbReference type="PANTHER" id="PTHR23514">
    <property type="entry name" value="BYPASS OF STOP CODON PROTEIN 6"/>
    <property type="match status" value="1"/>
</dbReference>
<dbReference type="Pfam" id="PF07690">
    <property type="entry name" value="MFS_1"/>
    <property type="match status" value="1"/>
</dbReference>
<feature type="transmembrane region" description="Helical" evidence="5">
    <location>
        <begin position="216"/>
        <end position="233"/>
    </location>
</feature>
<reference evidence="6" key="1">
    <citation type="journal article" date="2014" name="Int. J. Syst. Evol. Microbiol.">
        <title>Complete genome sequence of Corynebacterium casei LMG S-19264T (=DSM 44701T), isolated from a smear-ripened cheese.</title>
        <authorList>
            <consortium name="US DOE Joint Genome Institute (JGI-PGF)"/>
            <person name="Walter F."/>
            <person name="Albersmeier A."/>
            <person name="Kalinowski J."/>
            <person name="Ruckert C."/>
        </authorList>
    </citation>
    <scope>NUCLEOTIDE SEQUENCE</scope>
    <source>
        <strain evidence="6">CGMCC 4.7299</strain>
    </source>
</reference>
<keyword evidence="7" id="KW-1185">Reference proteome</keyword>
<dbReference type="GO" id="GO:0022857">
    <property type="term" value="F:transmembrane transporter activity"/>
    <property type="evidence" value="ECO:0007669"/>
    <property type="project" value="InterPro"/>
</dbReference>
<feature type="transmembrane region" description="Helical" evidence="5">
    <location>
        <begin position="21"/>
        <end position="39"/>
    </location>
</feature>
<gene>
    <name evidence="6" type="ORF">GCM10012284_64200</name>
</gene>
<dbReference type="AlphaFoldDB" id="A0A8J3C947"/>
<dbReference type="GO" id="GO:0016020">
    <property type="term" value="C:membrane"/>
    <property type="evidence" value="ECO:0007669"/>
    <property type="project" value="UniProtKB-SubCell"/>
</dbReference>
<feature type="transmembrane region" description="Helical" evidence="5">
    <location>
        <begin position="315"/>
        <end position="341"/>
    </location>
</feature>
<dbReference type="Gene3D" id="1.20.1250.20">
    <property type="entry name" value="MFS general substrate transporter like domains"/>
    <property type="match status" value="1"/>
</dbReference>
<evidence type="ECO:0000256" key="4">
    <source>
        <dbReference type="ARBA" id="ARBA00023136"/>
    </source>
</evidence>
<dbReference type="CDD" id="cd17393">
    <property type="entry name" value="MFS_MosC_like"/>
    <property type="match status" value="1"/>
</dbReference>
<evidence type="ECO:0000256" key="2">
    <source>
        <dbReference type="ARBA" id="ARBA00022692"/>
    </source>
</evidence>
<reference evidence="6" key="2">
    <citation type="submission" date="2020-09" db="EMBL/GenBank/DDBJ databases">
        <authorList>
            <person name="Sun Q."/>
            <person name="Zhou Y."/>
        </authorList>
    </citation>
    <scope>NUCLEOTIDE SEQUENCE</scope>
    <source>
        <strain evidence="6">CGMCC 4.7299</strain>
    </source>
</reference>
<evidence type="ECO:0000256" key="5">
    <source>
        <dbReference type="SAM" id="Phobius"/>
    </source>
</evidence>
<evidence type="ECO:0000313" key="6">
    <source>
        <dbReference type="EMBL" id="GGL20703.1"/>
    </source>
</evidence>
<comment type="subcellular location">
    <subcellularLocation>
        <location evidence="1">Membrane</location>
        <topology evidence="1">Multi-pass membrane protein</topology>
    </subcellularLocation>
</comment>
<dbReference type="InterPro" id="IPR011701">
    <property type="entry name" value="MFS"/>
</dbReference>
<feature type="transmembrane region" description="Helical" evidence="5">
    <location>
        <begin position="148"/>
        <end position="169"/>
    </location>
</feature>
<dbReference type="PANTHER" id="PTHR23514:SF13">
    <property type="entry name" value="INNER MEMBRANE PROTEIN YBJJ"/>
    <property type="match status" value="1"/>
</dbReference>
<feature type="transmembrane region" description="Helical" evidence="5">
    <location>
        <begin position="253"/>
        <end position="274"/>
    </location>
</feature>
<proteinExistence type="predicted"/>
<organism evidence="6 7">
    <name type="scientific">Mangrovihabitans endophyticus</name>
    <dbReference type="NCBI Taxonomy" id="1751298"/>
    <lineage>
        <taxon>Bacteria</taxon>
        <taxon>Bacillati</taxon>
        <taxon>Actinomycetota</taxon>
        <taxon>Actinomycetes</taxon>
        <taxon>Micromonosporales</taxon>
        <taxon>Micromonosporaceae</taxon>
        <taxon>Mangrovihabitans</taxon>
    </lineage>
</organism>
<keyword evidence="2 5" id="KW-0812">Transmembrane</keyword>
<name>A0A8J3C947_9ACTN</name>
<evidence type="ECO:0000256" key="1">
    <source>
        <dbReference type="ARBA" id="ARBA00004141"/>
    </source>
</evidence>
<feature type="transmembrane region" description="Helical" evidence="5">
    <location>
        <begin position="348"/>
        <end position="367"/>
    </location>
</feature>
<feature type="transmembrane region" description="Helical" evidence="5">
    <location>
        <begin position="59"/>
        <end position="78"/>
    </location>
</feature>
<dbReference type="RefSeq" id="WP_189083105.1">
    <property type="nucleotide sequence ID" value="NZ_BMMX01000081.1"/>
</dbReference>